<sequence>MAAIFAYRCECCNEVHEGSPSFGFAAPAYYQWLTDEQKASCGWITDDLCTVTLEGRTDFFIRSVLEIPIHGISEPFIWGVWVSVSEKSYGRYVETRTAPADGDGFFGWLANDIPCYPPGGPFAVNVYLQPEGLRPIVELQQGGSEDHPLLTDQVRGIAPAKAQEIAELLLHPT</sequence>
<dbReference type="InterPro" id="IPR018697">
    <property type="entry name" value="DUF2199"/>
</dbReference>
<dbReference type="EMBL" id="JAZDQP010000006">
    <property type="protein sequence ID" value="MEE1866841.1"/>
    <property type="molecule type" value="Genomic_DNA"/>
</dbReference>
<protein>
    <submittedName>
        <fullName evidence="1">DUF2199 domain-containing protein</fullName>
    </submittedName>
</protein>
<dbReference type="AlphaFoldDB" id="A0AB35WUP5"/>
<proteinExistence type="predicted"/>
<reference evidence="1 2" key="1">
    <citation type="submission" date="2024-01" db="EMBL/GenBank/DDBJ databases">
        <title>Unpublished Manusciprt.</title>
        <authorList>
            <person name="Duman M."/>
            <person name="Valdes E.G."/>
            <person name="Ajmi N."/>
            <person name="Altun S."/>
            <person name="Saticioglu I.B."/>
        </authorList>
    </citation>
    <scope>NUCLEOTIDE SEQUENCE [LARGE SCALE GENOMIC DNA]</scope>
    <source>
        <strain evidence="1 2">120P</strain>
    </source>
</reference>
<evidence type="ECO:0000313" key="1">
    <source>
        <dbReference type="EMBL" id="MEE1866841.1"/>
    </source>
</evidence>
<keyword evidence="2" id="KW-1185">Reference proteome</keyword>
<dbReference type="Proteomes" id="UP001307839">
    <property type="component" value="Unassembled WGS sequence"/>
</dbReference>
<dbReference type="Pfam" id="PF09965">
    <property type="entry name" value="DUF2199"/>
    <property type="match status" value="1"/>
</dbReference>
<gene>
    <name evidence="1" type="ORF">V0R53_10580</name>
</gene>
<dbReference type="RefSeq" id="WP_136475493.1">
    <property type="nucleotide sequence ID" value="NZ_JAZDCU010000009.1"/>
</dbReference>
<comment type="caution">
    <text evidence="1">The sequence shown here is derived from an EMBL/GenBank/DDBJ whole genome shotgun (WGS) entry which is preliminary data.</text>
</comment>
<organism evidence="1 2">
    <name type="scientific">Pseudomonas auratipiscis</name>
    <dbReference type="NCBI Taxonomy" id="3115853"/>
    <lineage>
        <taxon>Bacteria</taxon>
        <taxon>Pseudomonadati</taxon>
        <taxon>Pseudomonadota</taxon>
        <taxon>Gammaproteobacteria</taxon>
        <taxon>Pseudomonadales</taxon>
        <taxon>Pseudomonadaceae</taxon>
        <taxon>Pseudomonas</taxon>
    </lineage>
</organism>
<evidence type="ECO:0000313" key="2">
    <source>
        <dbReference type="Proteomes" id="UP001307839"/>
    </source>
</evidence>
<accession>A0AB35WUP5</accession>
<name>A0AB35WUP5_9PSED</name>